<dbReference type="PROSITE" id="PS50054">
    <property type="entry name" value="TYR_PHOSPHATASE_DUAL"/>
    <property type="match status" value="1"/>
</dbReference>
<evidence type="ECO:0000313" key="10">
    <source>
        <dbReference type="EMBL" id="PRP88599.1"/>
    </source>
</evidence>
<sequence length="465" mass="52515">MKAAAQKTDVQMISKYREALENYSKNPNLKGSQVWKQKDLTEISFYACKLQCVPTKLITTWRSTLEILQLHTNAIRELPDIDAESMPSLKALTLSNNRLQRLPCEFLMKCRGLEMLNLENNQIQEASHHLIHSHRNISELNLSQNQLTSFVGQEECEDYAGTLSRIDLANNNITSISFSNCSTTKEEDTELNSHIPQIILPHSAFSSLKVINCKGNRIDSLTPFLPLLLHGQLEVLLFSCNRVREIPTEFTTDSMKHLRWLDLSYNRLTSNSIPAGSFGKMPQLDHLFLNGNDLSEEVTSSLSSLKIEYLSLKDEDNVAPSAVIEGKLFLGSLQSAQSFFLLKQLAITHVLSVLRTSKPFYPEDFQYMTIDAEDTASYDISKCFEMSHKFIDSGLKGGGAVLVHCAQGISRSASVVISYIMKKRKIAFEDALRYVVEKRPIVCPNSGFRSQLKRYENRLNDCSIS</sequence>
<dbReference type="EC" id="3.1.3.48" evidence="2"/>
<dbReference type="GO" id="GO:0004722">
    <property type="term" value="F:protein serine/threonine phosphatase activity"/>
    <property type="evidence" value="ECO:0007669"/>
    <property type="project" value="UniProtKB-EC"/>
</dbReference>
<feature type="domain" description="Tyrosine specific protein phosphatases" evidence="9">
    <location>
        <begin position="381"/>
        <end position="440"/>
    </location>
</feature>
<gene>
    <name evidence="10" type="ORF">PROFUN_03010</name>
</gene>
<dbReference type="SUPFAM" id="SSF52058">
    <property type="entry name" value="L domain-like"/>
    <property type="match status" value="1"/>
</dbReference>
<dbReference type="Gene3D" id="3.80.10.10">
    <property type="entry name" value="Ribonuclease Inhibitor"/>
    <property type="match status" value="2"/>
</dbReference>
<dbReference type="SUPFAM" id="SSF52799">
    <property type="entry name" value="(Phosphotyrosine protein) phosphatases II"/>
    <property type="match status" value="1"/>
</dbReference>
<evidence type="ECO:0000256" key="6">
    <source>
        <dbReference type="ARBA" id="ARBA00022912"/>
    </source>
</evidence>
<dbReference type="InterPro" id="IPR032675">
    <property type="entry name" value="LRR_dom_sf"/>
</dbReference>
<dbReference type="InterPro" id="IPR029021">
    <property type="entry name" value="Prot-tyrosine_phosphatase-like"/>
</dbReference>
<reference evidence="10 11" key="1">
    <citation type="journal article" date="2018" name="Genome Biol. Evol.">
        <title>Multiple Roots of Fruiting Body Formation in Amoebozoa.</title>
        <authorList>
            <person name="Hillmann F."/>
            <person name="Forbes G."/>
            <person name="Novohradska S."/>
            <person name="Ferling I."/>
            <person name="Riege K."/>
            <person name="Groth M."/>
            <person name="Westermann M."/>
            <person name="Marz M."/>
            <person name="Spaller T."/>
            <person name="Winckler T."/>
            <person name="Schaap P."/>
            <person name="Glockner G."/>
        </authorList>
    </citation>
    <scope>NUCLEOTIDE SEQUENCE [LARGE SCALE GENOMIC DNA]</scope>
    <source>
        <strain evidence="10 11">Jena</strain>
    </source>
</reference>
<dbReference type="PANTHER" id="PTHR10159:SF519">
    <property type="entry name" value="DUAL SPECIFICITY PROTEIN PHOSPHATASE MPK3"/>
    <property type="match status" value="1"/>
</dbReference>
<dbReference type="PANTHER" id="PTHR10159">
    <property type="entry name" value="DUAL SPECIFICITY PROTEIN PHOSPHATASE"/>
    <property type="match status" value="1"/>
</dbReference>
<dbReference type="InterPro" id="IPR000387">
    <property type="entry name" value="Tyr_Pase_dom"/>
</dbReference>
<dbReference type="CDD" id="cd14498">
    <property type="entry name" value="DSP"/>
    <property type="match status" value="1"/>
</dbReference>
<evidence type="ECO:0000256" key="5">
    <source>
        <dbReference type="ARBA" id="ARBA00022801"/>
    </source>
</evidence>
<dbReference type="InterPro" id="IPR020422">
    <property type="entry name" value="TYR_PHOSPHATASE_DUAL_dom"/>
</dbReference>
<comment type="similarity">
    <text evidence="1">Belongs to the protein-tyrosine phosphatase family. Non-receptor class dual specificity subfamily.</text>
</comment>
<evidence type="ECO:0000256" key="7">
    <source>
        <dbReference type="ARBA" id="ARBA00047761"/>
    </source>
</evidence>
<name>A0A2P6NXC8_9EUKA</name>
<evidence type="ECO:0000256" key="2">
    <source>
        <dbReference type="ARBA" id="ARBA00013064"/>
    </source>
</evidence>
<evidence type="ECO:0000313" key="11">
    <source>
        <dbReference type="Proteomes" id="UP000241769"/>
    </source>
</evidence>
<dbReference type="GO" id="GO:0005737">
    <property type="term" value="C:cytoplasm"/>
    <property type="evidence" value="ECO:0007669"/>
    <property type="project" value="TreeGrafter"/>
</dbReference>
<evidence type="ECO:0000256" key="1">
    <source>
        <dbReference type="ARBA" id="ARBA00008601"/>
    </source>
</evidence>
<dbReference type="EMBL" id="MDYQ01000009">
    <property type="protein sequence ID" value="PRP88599.1"/>
    <property type="molecule type" value="Genomic_DNA"/>
</dbReference>
<dbReference type="SMART" id="SM00195">
    <property type="entry name" value="DSPc"/>
    <property type="match status" value="1"/>
</dbReference>
<dbReference type="Pfam" id="PF00782">
    <property type="entry name" value="DSPc"/>
    <property type="match status" value="1"/>
</dbReference>
<comment type="caution">
    <text evidence="10">The sequence shown here is derived from an EMBL/GenBank/DDBJ whole genome shotgun (WGS) entry which is preliminary data.</text>
</comment>
<feature type="domain" description="Tyrosine-protein phosphatase" evidence="8">
    <location>
        <begin position="319"/>
        <end position="461"/>
    </location>
</feature>
<dbReference type="GO" id="GO:0043409">
    <property type="term" value="P:negative regulation of MAPK cascade"/>
    <property type="evidence" value="ECO:0007669"/>
    <property type="project" value="TreeGrafter"/>
</dbReference>
<evidence type="ECO:0000256" key="4">
    <source>
        <dbReference type="ARBA" id="ARBA00022737"/>
    </source>
</evidence>
<dbReference type="Pfam" id="PF13855">
    <property type="entry name" value="LRR_8"/>
    <property type="match status" value="2"/>
</dbReference>
<proteinExistence type="inferred from homology"/>
<dbReference type="InterPro" id="IPR000340">
    <property type="entry name" value="Dual-sp_phosphatase_cat-dom"/>
</dbReference>
<comment type="catalytic activity">
    <reaction evidence="7">
        <text>O-phospho-L-seryl-[protein] + H2O = L-seryl-[protein] + phosphate</text>
        <dbReference type="Rhea" id="RHEA:20629"/>
        <dbReference type="Rhea" id="RHEA-COMP:9863"/>
        <dbReference type="Rhea" id="RHEA-COMP:11604"/>
        <dbReference type="ChEBI" id="CHEBI:15377"/>
        <dbReference type="ChEBI" id="CHEBI:29999"/>
        <dbReference type="ChEBI" id="CHEBI:43474"/>
        <dbReference type="ChEBI" id="CHEBI:83421"/>
        <dbReference type="EC" id="3.1.3.16"/>
    </reaction>
</comment>
<dbReference type="OrthoDB" id="10252009at2759"/>
<accession>A0A2P6NXC8</accession>
<dbReference type="InterPro" id="IPR003591">
    <property type="entry name" value="Leu-rich_rpt_typical-subtyp"/>
</dbReference>
<protein>
    <recommendedName>
        <fullName evidence="2">protein-tyrosine-phosphatase</fullName>
        <ecNumber evidence="2">3.1.3.48</ecNumber>
    </recommendedName>
</protein>
<keyword evidence="4" id="KW-0677">Repeat</keyword>
<dbReference type="AlphaFoldDB" id="A0A2P6NXC8"/>
<dbReference type="InParanoid" id="A0A2P6NXC8"/>
<dbReference type="SMART" id="SM00369">
    <property type="entry name" value="LRR_TYP"/>
    <property type="match status" value="4"/>
</dbReference>
<dbReference type="PROSITE" id="PS51450">
    <property type="entry name" value="LRR"/>
    <property type="match status" value="2"/>
</dbReference>
<keyword evidence="3" id="KW-0433">Leucine-rich repeat</keyword>
<keyword evidence="11" id="KW-1185">Reference proteome</keyword>
<organism evidence="10 11">
    <name type="scientific">Planoprotostelium fungivorum</name>
    <dbReference type="NCBI Taxonomy" id="1890364"/>
    <lineage>
        <taxon>Eukaryota</taxon>
        <taxon>Amoebozoa</taxon>
        <taxon>Evosea</taxon>
        <taxon>Variosea</taxon>
        <taxon>Cavosteliida</taxon>
        <taxon>Cavosteliaceae</taxon>
        <taxon>Planoprotostelium</taxon>
    </lineage>
</organism>
<keyword evidence="6" id="KW-0904">Protein phosphatase</keyword>
<dbReference type="Gene3D" id="3.90.190.10">
    <property type="entry name" value="Protein tyrosine phosphatase superfamily"/>
    <property type="match status" value="1"/>
</dbReference>
<evidence type="ECO:0000259" key="9">
    <source>
        <dbReference type="PROSITE" id="PS50056"/>
    </source>
</evidence>
<evidence type="ECO:0000256" key="3">
    <source>
        <dbReference type="ARBA" id="ARBA00022614"/>
    </source>
</evidence>
<dbReference type="InterPro" id="IPR016130">
    <property type="entry name" value="Tyr_Pase_AS"/>
</dbReference>
<dbReference type="PROSITE" id="PS00383">
    <property type="entry name" value="TYR_PHOSPHATASE_1"/>
    <property type="match status" value="1"/>
</dbReference>
<dbReference type="Proteomes" id="UP000241769">
    <property type="component" value="Unassembled WGS sequence"/>
</dbReference>
<dbReference type="InterPro" id="IPR001611">
    <property type="entry name" value="Leu-rich_rpt"/>
</dbReference>
<keyword evidence="5" id="KW-0378">Hydrolase</keyword>
<dbReference type="STRING" id="1890364.A0A2P6NXC8"/>
<evidence type="ECO:0000259" key="8">
    <source>
        <dbReference type="PROSITE" id="PS50054"/>
    </source>
</evidence>
<dbReference type="GO" id="GO:0004725">
    <property type="term" value="F:protein tyrosine phosphatase activity"/>
    <property type="evidence" value="ECO:0007669"/>
    <property type="project" value="UniProtKB-EC"/>
</dbReference>
<dbReference type="PROSITE" id="PS50056">
    <property type="entry name" value="TYR_PHOSPHATASE_2"/>
    <property type="match status" value="1"/>
</dbReference>